<feature type="compositionally biased region" description="Acidic residues" evidence="1">
    <location>
        <begin position="263"/>
        <end position="272"/>
    </location>
</feature>
<feature type="region of interest" description="Disordered" evidence="1">
    <location>
        <begin position="1"/>
        <end position="25"/>
    </location>
</feature>
<reference evidence="2 3" key="1">
    <citation type="submission" date="2023-02" db="EMBL/GenBank/DDBJ databases">
        <title>LHISI_Scaffold_Assembly.</title>
        <authorList>
            <person name="Stuart O.P."/>
            <person name="Cleave R."/>
            <person name="Magrath M.J.L."/>
            <person name="Mikheyev A.S."/>
        </authorList>
    </citation>
    <scope>NUCLEOTIDE SEQUENCE [LARGE SCALE GENOMIC DNA]</scope>
    <source>
        <strain evidence="2">Daus_M_001</strain>
        <tissue evidence="2">Leg muscle</tissue>
    </source>
</reference>
<keyword evidence="3" id="KW-1185">Reference proteome</keyword>
<organism evidence="2 3">
    <name type="scientific">Dryococelus australis</name>
    <dbReference type="NCBI Taxonomy" id="614101"/>
    <lineage>
        <taxon>Eukaryota</taxon>
        <taxon>Metazoa</taxon>
        <taxon>Ecdysozoa</taxon>
        <taxon>Arthropoda</taxon>
        <taxon>Hexapoda</taxon>
        <taxon>Insecta</taxon>
        <taxon>Pterygota</taxon>
        <taxon>Neoptera</taxon>
        <taxon>Polyneoptera</taxon>
        <taxon>Phasmatodea</taxon>
        <taxon>Verophasmatodea</taxon>
        <taxon>Anareolatae</taxon>
        <taxon>Phasmatidae</taxon>
        <taxon>Eurycanthinae</taxon>
        <taxon>Dryococelus</taxon>
    </lineage>
</organism>
<evidence type="ECO:0000313" key="2">
    <source>
        <dbReference type="EMBL" id="KAJ8873595.1"/>
    </source>
</evidence>
<feature type="region of interest" description="Disordered" evidence="1">
    <location>
        <begin position="234"/>
        <end position="278"/>
    </location>
</feature>
<sequence>MVQQLSVSISDPISDRVSNHDGATGPKPVFHDARFHARLPGHLIWMVLWKICPYSGPCVDYRCVLCVCAGVVYPAAAAGETCDEPQDVRASLATALFVSPLQQAASNLSHLTHDDSRGKRAASKLADFSSSHDSPTITTRHANMTETLGWSGAGMQGRGKREYPEKTRRQAASSRTNPPVIEPGSPWWEVSAPEQFAGSSEGASRDFKHLDCLSTLELNSQLTTHVLEDCQPKTYMQQKAEPEADQEEGSGMKNRNLPGDICRDDDNDDTGGENDRPT</sequence>
<dbReference type="Proteomes" id="UP001159363">
    <property type="component" value="Chromosome 9"/>
</dbReference>
<gene>
    <name evidence="2" type="ORF">PR048_024413</name>
</gene>
<accession>A0ABQ9GNK5</accession>
<dbReference type="EMBL" id="JARBHB010000010">
    <property type="protein sequence ID" value="KAJ8873595.1"/>
    <property type="molecule type" value="Genomic_DNA"/>
</dbReference>
<name>A0ABQ9GNK5_9NEOP</name>
<feature type="compositionally biased region" description="Basic and acidic residues" evidence="1">
    <location>
        <begin position="159"/>
        <end position="168"/>
    </location>
</feature>
<feature type="compositionally biased region" description="Polar residues" evidence="1">
    <location>
        <begin position="1"/>
        <end position="11"/>
    </location>
</feature>
<proteinExistence type="predicted"/>
<comment type="caution">
    <text evidence="2">The sequence shown here is derived from an EMBL/GenBank/DDBJ whole genome shotgun (WGS) entry which is preliminary data.</text>
</comment>
<evidence type="ECO:0000256" key="1">
    <source>
        <dbReference type="SAM" id="MobiDB-lite"/>
    </source>
</evidence>
<evidence type="ECO:0000313" key="3">
    <source>
        <dbReference type="Proteomes" id="UP001159363"/>
    </source>
</evidence>
<feature type="region of interest" description="Disordered" evidence="1">
    <location>
        <begin position="122"/>
        <end position="141"/>
    </location>
</feature>
<protein>
    <submittedName>
        <fullName evidence="2">Uncharacterized protein</fullName>
    </submittedName>
</protein>
<feature type="region of interest" description="Disordered" evidence="1">
    <location>
        <begin position="149"/>
        <end position="187"/>
    </location>
</feature>
<feature type="compositionally biased region" description="Polar residues" evidence="1">
    <location>
        <begin position="128"/>
        <end position="141"/>
    </location>
</feature>